<dbReference type="PROSITE" id="PS51041">
    <property type="entry name" value="EMI"/>
    <property type="match status" value="1"/>
</dbReference>
<evidence type="ECO:0000256" key="2">
    <source>
        <dbReference type="ARBA" id="ARBA00022525"/>
    </source>
</evidence>
<dbReference type="GO" id="GO:0033627">
    <property type="term" value="P:cell adhesion mediated by integrin"/>
    <property type="evidence" value="ECO:0007669"/>
    <property type="project" value="Ensembl"/>
</dbReference>
<keyword evidence="4 14" id="KW-0732">Signal</keyword>
<dbReference type="SMART" id="SM00181">
    <property type="entry name" value="EGF"/>
    <property type="match status" value="1"/>
</dbReference>
<feature type="signal peptide" evidence="14">
    <location>
        <begin position="1"/>
        <end position="19"/>
    </location>
</feature>
<evidence type="ECO:0000256" key="1">
    <source>
        <dbReference type="ARBA" id="ARBA00004613"/>
    </source>
</evidence>
<dbReference type="AlphaFoldDB" id="A0A8C3H7T1"/>
<accession>A0A8C3H7T1</accession>
<protein>
    <recommendedName>
        <fullName evidence="10">Multimerin-1</fullName>
    </recommendedName>
</protein>
<reference evidence="15" key="1">
    <citation type="submission" date="2025-08" db="UniProtKB">
        <authorList>
            <consortium name="Ensembl"/>
        </authorList>
    </citation>
    <scope>IDENTIFICATION</scope>
</reference>
<dbReference type="InterPro" id="IPR000742">
    <property type="entry name" value="EGF"/>
</dbReference>
<proteinExistence type="predicted"/>
<dbReference type="CDD" id="cd00054">
    <property type="entry name" value="EGF_CA"/>
    <property type="match status" value="1"/>
</dbReference>
<feature type="chain" id="PRO_5043848650" description="Multimerin-1" evidence="14">
    <location>
        <begin position="20"/>
        <end position="1203"/>
    </location>
</feature>
<reference evidence="15" key="2">
    <citation type="submission" date="2025-09" db="UniProtKB">
        <authorList>
            <consortium name="Ensembl"/>
        </authorList>
    </citation>
    <scope>IDENTIFICATION</scope>
</reference>
<dbReference type="Pfam" id="PF00008">
    <property type="entry name" value="EGF"/>
    <property type="match status" value="1"/>
</dbReference>
<dbReference type="InterPro" id="IPR001073">
    <property type="entry name" value="C1q_dom"/>
</dbReference>
<dbReference type="PROSITE" id="PS01186">
    <property type="entry name" value="EGF_2"/>
    <property type="match status" value="1"/>
</dbReference>
<evidence type="ECO:0000256" key="6">
    <source>
        <dbReference type="ARBA" id="ARBA00023157"/>
    </source>
</evidence>
<dbReference type="SUPFAM" id="SSF49842">
    <property type="entry name" value="TNF-like"/>
    <property type="match status" value="1"/>
</dbReference>
<dbReference type="InterPro" id="IPR050392">
    <property type="entry name" value="Collagen/C1q_domain"/>
</dbReference>
<evidence type="ECO:0000256" key="8">
    <source>
        <dbReference type="ARBA" id="ARBA00055570"/>
    </source>
</evidence>
<dbReference type="GO" id="GO:0030948">
    <property type="term" value="P:negative regulation of vascular endothelial growth factor receptor signaling pathway"/>
    <property type="evidence" value="ECO:0007669"/>
    <property type="project" value="TreeGrafter"/>
</dbReference>
<dbReference type="FunFam" id="2.10.25.10:FF:000548">
    <property type="entry name" value="Multimerin 1"/>
    <property type="match status" value="1"/>
</dbReference>
<dbReference type="PROSITE" id="PS00022">
    <property type="entry name" value="EGF_1"/>
    <property type="match status" value="1"/>
</dbReference>
<dbReference type="Pfam" id="PF00386">
    <property type="entry name" value="C1q"/>
    <property type="match status" value="1"/>
</dbReference>
<feature type="compositionally biased region" description="Polar residues" evidence="13">
    <location>
        <begin position="147"/>
        <end position="167"/>
    </location>
</feature>
<dbReference type="GO" id="GO:1990972">
    <property type="term" value="C:multimerin complex"/>
    <property type="evidence" value="ECO:0007669"/>
    <property type="project" value="Ensembl"/>
</dbReference>
<dbReference type="GO" id="GO:0031091">
    <property type="term" value="C:platelet alpha granule"/>
    <property type="evidence" value="ECO:0007669"/>
    <property type="project" value="Ensembl"/>
</dbReference>
<comment type="subcellular location">
    <subcellularLocation>
        <location evidence="1">Secreted</location>
    </subcellularLocation>
</comment>
<evidence type="ECO:0000313" key="16">
    <source>
        <dbReference type="Proteomes" id="UP000694380"/>
    </source>
</evidence>
<evidence type="ECO:0000256" key="9">
    <source>
        <dbReference type="ARBA" id="ARBA00062376"/>
    </source>
</evidence>
<evidence type="ECO:0000256" key="12">
    <source>
        <dbReference type="SAM" id="Coils"/>
    </source>
</evidence>
<comment type="function">
    <text evidence="8">Carrier protein for platelet (but not plasma) factor V/Va. Plays a role in the storage and stabilization of factor V in platelets. Upon release following platelet activation, may limit platelet and plasma factor Va-dependent thrombin generation. Ligand for integrin alpha-IIb/beta-3 and integrin alpha-V/beta-3 on activated platelets, and may function as an extracellular matrix or adhesive protein.</text>
</comment>
<dbReference type="PROSITE" id="PS00010">
    <property type="entry name" value="ASX_HYDROXYL"/>
    <property type="match status" value="1"/>
</dbReference>
<comment type="subunit">
    <text evidence="9">Multimeric. Composed of varying sized, disulfide-linked multimers, the smallest of which is a homotrimer. Proteolysis of the promultimerin in the N-terminal region, leads to the mature p155 form that is stored in platelets. Interacts with factor V/Va.</text>
</comment>
<feature type="compositionally biased region" description="Polar residues" evidence="13">
    <location>
        <begin position="281"/>
        <end position="293"/>
    </location>
</feature>
<dbReference type="GeneTree" id="ENSGT01030000234633"/>
<keyword evidence="6 11" id="KW-1015">Disulfide bond</keyword>
<dbReference type="Ensembl" id="ENSCPBT00000007448.1">
    <property type="protein sequence ID" value="ENSCPBP00000006151.1"/>
    <property type="gene ID" value="ENSCPBG00000004907.1"/>
</dbReference>
<dbReference type="PANTHER" id="PTHR15427">
    <property type="entry name" value="EMILIN ELASTIN MICROFIBRIL INTERFACE-LOCATED PROTEIN ELASTIN MICROFIBRIL INTERFACER"/>
    <property type="match status" value="1"/>
</dbReference>
<dbReference type="FunFam" id="2.60.120.40:FF:000009">
    <property type="entry name" value="Multimerin-1"/>
    <property type="match status" value="1"/>
</dbReference>
<evidence type="ECO:0000256" key="5">
    <source>
        <dbReference type="ARBA" id="ARBA00023054"/>
    </source>
</evidence>
<evidence type="ECO:0000256" key="4">
    <source>
        <dbReference type="ARBA" id="ARBA00022729"/>
    </source>
</evidence>
<dbReference type="Proteomes" id="UP000694380">
    <property type="component" value="Unplaced"/>
</dbReference>
<dbReference type="OMA" id="QDNYMLK"/>
<evidence type="ECO:0000313" key="15">
    <source>
        <dbReference type="Ensembl" id="ENSCPBP00000006151.1"/>
    </source>
</evidence>
<dbReference type="GO" id="GO:0005576">
    <property type="term" value="C:extracellular region"/>
    <property type="evidence" value="ECO:0007669"/>
    <property type="project" value="UniProtKB-SubCell"/>
</dbReference>
<dbReference type="Pfam" id="PF07546">
    <property type="entry name" value="EMI"/>
    <property type="match status" value="1"/>
</dbReference>
<feature type="region of interest" description="Disordered" evidence="13">
    <location>
        <begin position="18"/>
        <end position="49"/>
    </location>
</feature>
<keyword evidence="16" id="KW-1185">Reference proteome</keyword>
<keyword evidence="5 12" id="KW-0175">Coiled coil</keyword>
<keyword evidence="2" id="KW-0964">Secreted</keyword>
<dbReference type="PROSITE" id="PS50871">
    <property type="entry name" value="C1Q"/>
    <property type="match status" value="1"/>
</dbReference>
<feature type="region of interest" description="Disordered" evidence="13">
    <location>
        <begin position="281"/>
        <end position="300"/>
    </location>
</feature>
<evidence type="ECO:0000256" key="11">
    <source>
        <dbReference type="PROSITE-ProRule" id="PRU00076"/>
    </source>
</evidence>
<dbReference type="Gene3D" id="2.60.120.40">
    <property type="match status" value="1"/>
</dbReference>
<dbReference type="InterPro" id="IPR000152">
    <property type="entry name" value="EGF-type_Asp/Asn_hydroxyl_site"/>
</dbReference>
<comment type="caution">
    <text evidence="11">Lacks conserved residue(s) required for the propagation of feature annotation.</text>
</comment>
<dbReference type="PROSITE" id="PS50026">
    <property type="entry name" value="EGF_3"/>
    <property type="match status" value="1"/>
</dbReference>
<feature type="compositionally biased region" description="Low complexity" evidence="13">
    <location>
        <begin position="110"/>
        <end position="121"/>
    </location>
</feature>
<evidence type="ECO:0000256" key="3">
    <source>
        <dbReference type="ARBA" id="ARBA00022536"/>
    </source>
</evidence>
<dbReference type="SMART" id="SM00110">
    <property type="entry name" value="C1Q"/>
    <property type="match status" value="1"/>
</dbReference>
<evidence type="ECO:0000256" key="10">
    <source>
        <dbReference type="ARBA" id="ARBA00071923"/>
    </source>
</evidence>
<feature type="compositionally biased region" description="Polar residues" evidence="13">
    <location>
        <begin position="125"/>
        <end position="138"/>
    </location>
</feature>
<organism evidence="15 16">
    <name type="scientific">Chrysemys picta bellii</name>
    <name type="common">Western painted turtle</name>
    <name type="synonym">Emys bellii</name>
    <dbReference type="NCBI Taxonomy" id="8478"/>
    <lineage>
        <taxon>Eukaryota</taxon>
        <taxon>Metazoa</taxon>
        <taxon>Chordata</taxon>
        <taxon>Craniata</taxon>
        <taxon>Vertebrata</taxon>
        <taxon>Euteleostomi</taxon>
        <taxon>Archelosauria</taxon>
        <taxon>Testudinata</taxon>
        <taxon>Testudines</taxon>
        <taxon>Cryptodira</taxon>
        <taxon>Durocryptodira</taxon>
        <taxon>Testudinoidea</taxon>
        <taxon>Emydidae</taxon>
        <taxon>Chrysemys</taxon>
    </lineage>
</organism>
<name>A0A8C3H7T1_CHRPI</name>
<feature type="coiled-coil region" evidence="12">
    <location>
        <begin position="390"/>
        <end position="469"/>
    </location>
</feature>
<dbReference type="GO" id="GO:0090051">
    <property type="term" value="P:negative regulation of cell migration involved in sprouting angiogenesis"/>
    <property type="evidence" value="ECO:0007669"/>
    <property type="project" value="TreeGrafter"/>
</dbReference>
<dbReference type="SUPFAM" id="SSF57196">
    <property type="entry name" value="EGF/Laminin"/>
    <property type="match status" value="1"/>
</dbReference>
<evidence type="ECO:0000256" key="14">
    <source>
        <dbReference type="SAM" id="SignalP"/>
    </source>
</evidence>
<gene>
    <name evidence="15" type="primary">MMRN1</name>
</gene>
<dbReference type="GO" id="GO:1901731">
    <property type="term" value="P:positive regulation of platelet aggregation"/>
    <property type="evidence" value="ECO:0007669"/>
    <property type="project" value="Ensembl"/>
</dbReference>
<dbReference type="InterPro" id="IPR011489">
    <property type="entry name" value="EMI_domain"/>
</dbReference>
<feature type="disulfide bond" evidence="11">
    <location>
        <begin position="1042"/>
        <end position="1051"/>
    </location>
</feature>
<dbReference type="InterPro" id="IPR008983">
    <property type="entry name" value="Tumour_necrosis_fac-like_dom"/>
</dbReference>
<dbReference type="PRINTS" id="PR00007">
    <property type="entry name" value="COMPLEMNTC1Q"/>
</dbReference>
<keyword evidence="7" id="KW-0325">Glycoprotein</keyword>
<dbReference type="PANTHER" id="PTHR15427:SF3">
    <property type="entry name" value="MULTIMERIN-1"/>
    <property type="match status" value="1"/>
</dbReference>
<dbReference type="GO" id="GO:0061045">
    <property type="term" value="P:negative regulation of wound healing"/>
    <property type="evidence" value="ECO:0007669"/>
    <property type="project" value="Ensembl"/>
</dbReference>
<evidence type="ECO:0000256" key="7">
    <source>
        <dbReference type="ARBA" id="ARBA00023180"/>
    </source>
</evidence>
<sequence length="1203" mass="134477">MKEIIFLLLLSHLQSGSLGSATTGKPWPMTRDGETQPSHADLTSPPTATHSLRNLVATPVSTPSEIQTAAASTSWEHAVKITPAFTEEAQGLKTLPGTEEKKTSTPTTQSSGNSSRGGANAKQGALSNSTGSFAQSTPRKMPPQQGAVKSQQRTGNRSPRLSYYSAASTSTKKDADFKKSSFETTRGKNWCAYVHTRLSPTVVVDNMETLTSGKAKPCTWTTGACTVRSQTMIRQAYRIKHKIVTSLEWKCCPGYSGEKCQPKDQQHQLLIHSNQAESNTAINAETPGNQQDPNDPVTRKMNEQISSQEMKLTFLQKKVDNISATMSDVSKTLSSLEGKINEDKGREFQSFLKGLKSKSINELVKDLIREQFKVYQSDIQETVAQIFKTVSSLSEDLESTKEIVKQLNETQQKFAQEKEDRPTKNEILELKNDLVQMKEEMSLAYDKPIKELQAKQKSLEVDLEHEQTRSTIYYESLNKSLTEMKEVHEQLLSAERMSDQNVPPTDTAVDDNVTEYILTLHEKVKKHGLMLLQLHDDLREQDMKISNLTVTLEIQRDSVHTECEDILSKCRNDFQTKLKGTEENVHFLNKTLATVVFPLDNKMDKMNEQINDLCYDMEILQPLIEQGPPFSLTAEYEQQIEVEAISRTLENLTTVVNSLSSTVKELVKSQEGLKSEAQTRDEVFDSRINECLMDLEDGLNKTMTVLNNAVDSIQDNYVLKDTLNVLQNKTEACCGGAEKMDSILAFIPQFQLLNESLQTLVNDKQRHQYASKVIQDLSDFPYEEHEKISLPDLRKVYHILNETSSKMVEHQQDISHLEEKLLHSAEVSKDQEVRLQSIESNITKLLVNNCVSLKKGKVASTEQEQMVSPKLQTLNSRVKALEAKSVRFSVNIPRLNKTAYEAWGLCQDVSASIRKVNASVPQLIKLAQPDIPLLQRGLKELIESVLEIKTGTILSNLTWYVDKSMADALSNITKLQKQMKQAVKKPAVVKKGTVNATTSLAGRSQRNTDNAIEPGEYLGCTTSPCQNGGTCINEKQSFICACRHPFGGVNCSMKLVDENSVTVDFSKGSYRYAPMVAFFASHTYGMTTPGPIRFNNLDVNYGSSYVPASGKFRVPYLGVYVFEYTIASFSPRVSGYLVVDGIDKLAFQSENVNGNKYIDRVITGHALLELNYGQEVWLRLASGSIPAKYPPVTTFTGYLLYRT</sequence>
<feature type="region of interest" description="Disordered" evidence="13">
    <location>
        <begin position="87"/>
        <end position="167"/>
    </location>
</feature>
<evidence type="ECO:0000256" key="13">
    <source>
        <dbReference type="SAM" id="MobiDB-lite"/>
    </source>
</evidence>
<dbReference type="Gene3D" id="2.10.25.10">
    <property type="entry name" value="Laminin"/>
    <property type="match status" value="1"/>
</dbReference>
<keyword evidence="3 11" id="KW-0245">EGF-like domain</keyword>